<proteinExistence type="predicted"/>
<keyword evidence="3" id="KW-1185">Reference proteome</keyword>
<dbReference type="OrthoDB" id="5784238at2"/>
<evidence type="ECO:0000259" key="1">
    <source>
        <dbReference type="Pfam" id="PF00085"/>
    </source>
</evidence>
<dbReference type="InterPro" id="IPR013766">
    <property type="entry name" value="Thioredoxin_domain"/>
</dbReference>
<evidence type="ECO:0000313" key="3">
    <source>
        <dbReference type="Proteomes" id="UP000198892"/>
    </source>
</evidence>
<protein>
    <submittedName>
        <fullName evidence="2">Thioredoxin</fullName>
    </submittedName>
</protein>
<dbReference type="CDD" id="cd02947">
    <property type="entry name" value="TRX_family"/>
    <property type="match status" value="1"/>
</dbReference>
<gene>
    <name evidence="2" type="ORF">SAMN05518683_10590</name>
</gene>
<organism evidence="2 3">
    <name type="scientific">Salibacterium halotolerans</name>
    <dbReference type="NCBI Taxonomy" id="1884432"/>
    <lineage>
        <taxon>Bacteria</taxon>
        <taxon>Bacillati</taxon>
        <taxon>Bacillota</taxon>
        <taxon>Bacilli</taxon>
        <taxon>Bacillales</taxon>
        <taxon>Bacillaceae</taxon>
    </lineage>
</organism>
<name>A0A1I5QBI8_9BACI</name>
<sequence>MKEISAREIQELTNNSQTAAVFFYTPLCGTCQVASEMTGHIETVFDAAFLQADINTMPDIAQQEQISSVPCLKVWNDGRIVLTIYAFESVPSLLKRLHGLVPLKGMKEDENNDRSKSSS</sequence>
<dbReference type="AlphaFoldDB" id="A0A1I5QBI8"/>
<feature type="domain" description="Thioredoxin" evidence="1">
    <location>
        <begin position="10"/>
        <end position="83"/>
    </location>
</feature>
<dbReference type="Proteomes" id="UP000198892">
    <property type="component" value="Unassembled WGS sequence"/>
</dbReference>
<dbReference type="RefSeq" id="WP_093336029.1">
    <property type="nucleotide sequence ID" value="NZ_FOXD01000005.1"/>
</dbReference>
<accession>A0A1I5QBI8</accession>
<dbReference type="SUPFAM" id="SSF52833">
    <property type="entry name" value="Thioredoxin-like"/>
    <property type="match status" value="1"/>
</dbReference>
<dbReference type="EMBL" id="FOXD01000005">
    <property type="protein sequence ID" value="SFP43401.1"/>
    <property type="molecule type" value="Genomic_DNA"/>
</dbReference>
<evidence type="ECO:0000313" key="2">
    <source>
        <dbReference type="EMBL" id="SFP43401.1"/>
    </source>
</evidence>
<dbReference type="Pfam" id="PF00085">
    <property type="entry name" value="Thioredoxin"/>
    <property type="match status" value="1"/>
</dbReference>
<dbReference type="STRING" id="1884432.SAMN05518683_10590"/>
<dbReference type="Gene3D" id="3.40.30.10">
    <property type="entry name" value="Glutaredoxin"/>
    <property type="match status" value="1"/>
</dbReference>
<reference evidence="3" key="1">
    <citation type="submission" date="2016-10" db="EMBL/GenBank/DDBJ databases">
        <authorList>
            <person name="Varghese N."/>
            <person name="Submissions S."/>
        </authorList>
    </citation>
    <scope>NUCLEOTIDE SEQUENCE [LARGE SCALE GENOMIC DNA]</scope>
    <source>
        <strain evidence="3">S7</strain>
    </source>
</reference>
<dbReference type="InterPro" id="IPR036249">
    <property type="entry name" value="Thioredoxin-like_sf"/>
</dbReference>